<dbReference type="InterPro" id="IPR036689">
    <property type="entry name" value="ESAT-6-like_sf"/>
</dbReference>
<gene>
    <name evidence="2" type="ORF">GALLR39Z86_10550</name>
</gene>
<feature type="region of interest" description="Disordered" evidence="1">
    <location>
        <begin position="83"/>
        <end position="117"/>
    </location>
</feature>
<sequence>MGASPPVDPAILRAHADNLDLLGHRLESVGYVSAEAVVPGGVFGDLCAPIAMLIGEKQRDQDQLTARFHDNLELAVLNLHRMADGKRNGNPDRRPDFWASAGRGSGDQPAGSRPGRAGDFGGLIAKFRKRTWLHARLAVRGDGGAVAVRTRGALLEATSPAAPLTVLAGRLDVDHRAAAAAARRWAAMSAELREIASDLEWCLESDLAGWQGADHLAYQELMAHNVHGIYAVAATAAMLGHSVEGVAGAATATREAVVGLVDRQAVAIAAIAFGGPADHQVRALLGIAFGISVLALGYVRDLARSLAAFRKLMGVR</sequence>
<evidence type="ECO:0000313" key="3">
    <source>
        <dbReference type="Proteomes" id="UP001144313"/>
    </source>
</evidence>
<dbReference type="Proteomes" id="UP001144313">
    <property type="component" value="Unassembled WGS sequence"/>
</dbReference>
<proteinExistence type="predicted"/>
<evidence type="ECO:0000256" key="1">
    <source>
        <dbReference type="SAM" id="MobiDB-lite"/>
    </source>
</evidence>
<dbReference type="AlphaFoldDB" id="A0A9W6LFK7"/>
<feature type="compositionally biased region" description="Basic and acidic residues" evidence="1">
    <location>
        <begin position="83"/>
        <end position="96"/>
    </location>
</feature>
<name>A0A9W6LFK7_9ACTN</name>
<keyword evidence="3" id="KW-1185">Reference proteome</keyword>
<accession>A0A9W6LFK7</accession>
<protein>
    <submittedName>
        <fullName evidence="2">Uncharacterized protein</fullName>
    </submittedName>
</protein>
<evidence type="ECO:0000313" key="2">
    <source>
        <dbReference type="EMBL" id="GLI41205.1"/>
    </source>
</evidence>
<dbReference type="RefSeq" id="WP_270116451.1">
    <property type="nucleotide sequence ID" value="NZ_BAAAOL010000002.1"/>
</dbReference>
<organism evidence="2 3">
    <name type="scientific">Glycomyces algeriensis</name>
    <dbReference type="NCBI Taxonomy" id="256037"/>
    <lineage>
        <taxon>Bacteria</taxon>
        <taxon>Bacillati</taxon>
        <taxon>Actinomycetota</taxon>
        <taxon>Actinomycetes</taxon>
        <taxon>Glycomycetales</taxon>
        <taxon>Glycomycetaceae</taxon>
        <taxon>Glycomyces</taxon>
    </lineage>
</organism>
<dbReference type="SUPFAM" id="SSF140453">
    <property type="entry name" value="EsxAB dimer-like"/>
    <property type="match status" value="1"/>
</dbReference>
<dbReference type="EMBL" id="BSDT01000001">
    <property type="protein sequence ID" value="GLI41205.1"/>
    <property type="molecule type" value="Genomic_DNA"/>
</dbReference>
<comment type="caution">
    <text evidence="2">The sequence shown here is derived from an EMBL/GenBank/DDBJ whole genome shotgun (WGS) entry which is preliminary data.</text>
</comment>
<reference evidence="2" key="1">
    <citation type="submission" date="2022-12" db="EMBL/GenBank/DDBJ databases">
        <title>Reference genome sequencing for broad-spectrum identification of bacterial and archaeal isolates by mass spectrometry.</title>
        <authorList>
            <person name="Sekiguchi Y."/>
            <person name="Tourlousse D.M."/>
        </authorList>
    </citation>
    <scope>NUCLEOTIDE SEQUENCE</scope>
    <source>
        <strain evidence="2">LLR39Z86</strain>
    </source>
</reference>